<evidence type="ECO:0000256" key="6">
    <source>
        <dbReference type="ARBA" id="ARBA00022927"/>
    </source>
</evidence>
<dbReference type="RefSeq" id="XP_040670499.1">
    <property type="nucleotide sequence ID" value="XM_040817793.1"/>
</dbReference>
<evidence type="ECO:0000256" key="7">
    <source>
        <dbReference type="ARBA" id="ARBA00023006"/>
    </source>
</evidence>
<keyword evidence="3 10" id="KW-0813">Transport</keyword>
<feature type="compositionally biased region" description="Polar residues" evidence="11">
    <location>
        <begin position="1411"/>
        <end position="1423"/>
    </location>
</feature>
<feature type="compositionally biased region" description="Pro residues" evidence="11">
    <location>
        <begin position="646"/>
        <end position="659"/>
    </location>
</feature>
<comment type="function">
    <text evidence="9 10">Involved in the initiation of assembly of the COPII coat required for the formation of transport vesicles from the endoplasmic reticulum (ER) and the selection of cargo molecules. Also involved in autophagy.</text>
</comment>
<keyword evidence="4 10" id="KW-0256">Endoplasmic reticulum</keyword>
<feature type="compositionally biased region" description="Low complexity" evidence="11">
    <location>
        <begin position="578"/>
        <end position="587"/>
    </location>
</feature>
<feature type="domain" description="Sec16 N-terminal" evidence="14">
    <location>
        <begin position="172"/>
        <end position="408"/>
    </location>
</feature>
<feature type="region of interest" description="Disordered" evidence="11">
    <location>
        <begin position="222"/>
        <end position="265"/>
    </location>
</feature>
<proteinExistence type="inferred from homology"/>
<dbReference type="Pfam" id="PF12932">
    <property type="entry name" value="Sec16"/>
    <property type="match status" value="1"/>
</dbReference>
<feature type="compositionally biased region" description="Pro residues" evidence="11">
    <location>
        <begin position="501"/>
        <end position="518"/>
    </location>
</feature>
<dbReference type="STRING" id="1036611.A0A1L9PT77"/>
<evidence type="ECO:0000256" key="9">
    <source>
        <dbReference type="ARBA" id="ARBA00024687"/>
    </source>
</evidence>
<feature type="compositionally biased region" description="Pro residues" evidence="11">
    <location>
        <begin position="753"/>
        <end position="762"/>
    </location>
</feature>
<dbReference type="Pfam" id="PF12935">
    <property type="entry name" value="Sec16_N"/>
    <property type="match status" value="1"/>
</dbReference>
<dbReference type="GO" id="GO:0015031">
    <property type="term" value="P:protein transport"/>
    <property type="evidence" value="ECO:0007669"/>
    <property type="project" value="UniProtKB-KW"/>
</dbReference>
<feature type="compositionally biased region" description="Polar residues" evidence="11">
    <location>
        <begin position="1"/>
        <end position="10"/>
    </location>
</feature>
<feature type="compositionally biased region" description="Low complexity" evidence="11">
    <location>
        <begin position="721"/>
        <end position="749"/>
    </location>
</feature>
<feature type="compositionally biased region" description="Pro residues" evidence="11">
    <location>
        <begin position="568"/>
        <end position="577"/>
    </location>
</feature>
<dbReference type="GO" id="GO:0016192">
    <property type="term" value="P:vesicle-mediated transport"/>
    <property type="evidence" value="ECO:0007669"/>
    <property type="project" value="UniProtKB-KW"/>
</dbReference>
<evidence type="ECO:0000256" key="10">
    <source>
        <dbReference type="RuleBase" id="RU364101"/>
    </source>
</evidence>
<feature type="compositionally biased region" description="Low complexity" evidence="11">
    <location>
        <begin position="797"/>
        <end position="814"/>
    </location>
</feature>
<feature type="domain" description="Sec16 Sec23-binding" evidence="12">
    <location>
        <begin position="1053"/>
        <end position="1353"/>
    </location>
</feature>
<organism evidence="15 16">
    <name type="scientific">Aspergillus versicolor CBS 583.65</name>
    <dbReference type="NCBI Taxonomy" id="1036611"/>
    <lineage>
        <taxon>Eukaryota</taxon>
        <taxon>Fungi</taxon>
        <taxon>Dikarya</taxon>
        <taxon>Ascomycota</taxon>
        <taxon>Pezizomycotina</taxon>
        <taxon>Eurotiomycetes</taxon>
        <taxon>Eurotiomycetidae</taxon>
        <taxon>Eurotiales</taxon>
        <taxon>Aspergillaceae</taxon>
        <taxon>Aspergillus</taxon>
        <taxon>Aspergillus subgen. Nidulantes</taxon>
    </lineage>
</organism>
<evidence type="ECO:0000256" key="5">
    <source>
        <dbReference type="ARBA" id="ARBA00022892"/>
    </source>
</evidence>
<feature type="compositionally biased region" description="Polar residues" evidence="11">
    <location>
        <begin position="1496"/>
        <end position="1506"/>
    </location>
</feature>
<evidence type="ECO:0000256" key="4">
    <source>
        <dbReference type="ARBA" id="ARBA00022824"/>
    </source>
</evidence>
<dbReference type="GO" id="GO:0070971">
    <property type="term" value="C:endoplasmic reticulum exit site"/>
    <property type="evidence" value="ECO:0007669"/>
    <property type="project" value="TreeGrafter"/>
</dbReference>
<dbReference type="PANTHER" id="PTHR13402:SF6">
    <property type="entry name" value="SECRETORY 16, ISOFORM I"/>
    <property type="match status" value="1"/>
</dbReference>
<protein>
    <recommendedName>
        <fullName evidence="10">Protein transport protein sec16</fullName>
    </recommendedName>
</protein>
<dbReference type="FunFam" id="1.25.40.1030:FF:000008">
    <property type="entry name" value="Protein transport protein sec16"/>
    <property type="match status" value="1"/>
</dbReference>
<feature type="compositionally biased region" description="Basic and acidic residues" evidence="11">
    <location>
        <begin position="65"/>
        <end position="86"/>
    </location>
</feature>
<reference evidence="16" key="1">
    <citation type="journal article" date="2017" name="Genome Biol.">
        <title>Comparative genomics reveals high biological diversity and specific adaptations in the industrially and medically important fungal genus Aspergillus.</title>
        <authorList>
            <person name="de Vries R.P."/>
            <person name="Riley R."/>
            <person name="Wiebenga A."/>
            <person name="Aguilar-Osorio G."/>
            <person name="Amillis S."/>
            <person name="Uchima C.A."/>
            <person name="Anderluh G."/>
            <person name="Asadollahi M."/>
            <person name="Askin M."/>
            <person name="Barry K."/>
            <person name="Battaglia E."/>
            <person name="Bayram O."/>
            <person name="Benocci T."/>
            <person name="Braus-Stromeyer S.A."/>
            <person name="Caldana C."/>
            <person name="Canovas D."/>
            <person name="Cerqueira G.C."/>
            <person name="Chen F."/>
            <person name="Chen W."/>
            <person name="Choi C."/>
            <person name="Clum A."/>
            <person name="Dos Santos R.A."/>
            <person name="Damasio A.R."/>
            <person name="Diallinas G."/>
            <person name="Emri T."/>
            <person name="Fekete E."/>
            <person name="Flipphi M."/>
            <person name="Freyberg S."/>
            <person name="Gallo A."/>
            <person name="Gournas C."/>
            <person name="Habgood R."/>
            <person name="Hainaut M."/>
            <person name="Harispe M.L."/>
            <person name="Henrissat B."/>
            <person name="Hilden K.S."/>
            <person name="Hope R."/>
            <person name="Hossain A."/>
            <person name="Karabika E."/>
            <person name="Karaffa L."/>
            <person name="Karanyi Z."/>
            <person name="Krasevec N."/>
            <person name="Kuo A."/>
            <person name="Kusch H."/>
            <person name="LaButti K."/>
            <person name="Lagendijk E.L."/>
            <person name="Lapidus A."/>
            <person name="Levasseur A."/>
            <person name="Lindquist E."/>
            <person name="Lipzen A."/>
            <person name="Logrieco A.F."/>
            <person name="MacCabe A."/>
            <person name="Maekelae M.R."/>
            <person name="Malavazi I."/>
            <person name="Melin P."/>
            <person name="Meyer V."/>
            <person name="Mielnichuk N."/>
            <person name="Miskei M."/>
            <person name="Molnar A.P."/>
            <person name="Mule G."/>
            <person name="Ngan C.Y."/>
            <person name="Orejas M."/>
            <person name="Orosz E."/>
            <person name="Ouedraogo J.P."/>
            <person name="Overkamp K.M."/>
            <person name="Park H.-S."/>
            <person name="Perrone G."/>
            <person name="Piumi F."/>
            <person name="Punt P.J."/>
            <person name="Ram A.F."/>
            <person name="Ramon A."/>
            <person name="Rauscher S."/>
            <person name="Record E."/>
            <person name="Riano-Pachon D.M."/>
            <person name="Robert V."/>
            <person name="Roehrig J."/>
            <person name="Ruller R."/>
            <person name="Salamov A."/>
            <person name="Salih N.S."/>
            <person name="Samson R.A."/>
            <person name="Sandor E."/>
            <person name="Sanguinetti M."/>
            <person name="Schuetze T."/>
            <person name="Sepcic K."/>
            <person name="Shelest E."/>
            <person name="Sherlock G."/>
            <person name="Sophianopoulou V."/>
            <person name="Squina F.M."/>
            <person name="Sun H."/>
            <person name="Susca A."/>
            <person name="Todd R.B."/>
            <person name="Tsang A."/>
            <person name="Unkles S.E."/>
            <person name="van de Wiele N."/>
            <person name="van Rossen-Uffink D."/>
            <person name="Oliveira J.V."/>
            <person name="Vesth T.C."/>
            <person name="Visser J."/>
            <person name="Yu J.-H."/>
            <person name="Zhou M."/>
            <person name="Andersen M.R."/>
            <person name="Archer D.B."/>
            <person name="Baker S.E."/>
            <person name="Benoit I."/>
            <person name="Brakhage A.A."/>
            <person name="Braus G.H."/>
            <person name="Fischer R."/>
            <person name="Frisvad J.C."/>
            <person name="Goldman G.H."/>
            <person name="Houbraken J."/>
            <person name="Oakley B."/>
            <person name="Pocsi I."/>
            <person name="Scazzocchio C."/>
            <person name="Seiboth B."/>
            <person name="vanKuyk P.A."/>
            <person name="Wortman J."/>
            <person name="Dyer P.S."/>
            <person name="Grigoriev I.V."/>
        </authorList>
    </citation>
    <scope>NUCLEOTIDE SEQUENCE [LARGE SCALE GENOMIC DNA]</scope>
    <source>
        <strain evidence="16">CBS 583.65</strain>
    </source>
</reference>
<feature type="compositionally biased region" description="Polar residues" evidence="11">
    <location>
        <begin position="1475"/>
        <end position="1484"/>
    </location>
</feature>
<dbReference type="CDD" id="cd09233">
    <property type="entry name" value="ACE1-Sec16-like"/>
    <property type="match status" value="1"/>
</dbReference>
<keyword evidence="6 10" id="KW-0653">Protein transport</keyword>
<feature type="region of interest" description="Disordered" evidence="11">
    <location>
        <begin position="1355"/>
        <end position="1658"/>
    </location>
</feature>
<evidence type="ECO:0000259" key="13">
    <source>
        <dbReference type="Pfam" id="PF12932"/>
    </source>
</evidence>
<dbReference type="GO" id="GO:0005789">
    <property type="term" value="C:endoplasmic reticulum membrane"/>
    <property type="evidence" value="ECO:0007669"/>
    <property type="project" value="UniProtKB-SubCell"/>
</dbReference>
<gene>
    <name evidence="15" type="ORF">ASPVEDRAFT_86120</name>
</gene>
<evidence type="ECO:0000259" key="12">
    <source>
        <dbReference type="Pfam" id="PF12931"/>
    </source>
</evidence>
<dbReference type="Pfam" id="PF12931">
    <property type="entry name" value="TPR_Sec16"/>
    <property type="match status" value="1"/>
</dbReference>
<feature type="compositionally biased region" description="Basic and acidic residues" evidence="11">
    <location>
        <begin position="1590"/>
        <end position="1621"/>
    </location>
</feature>
<feature type="compositionally biased region" description="Low complexity" evidence="11">
    <location>
        <begin position="1711"/>
        <end position="1722"/>
    </location>
</feature>
<keyword evidence="16" id="KW-1185">Reference proteome</keyword>
<feature type="region of interest" description="Disordered" evidence="11">
    <location>
        <begin position="1672"/>
        <end position="1814"/>
    </location>
</feature>
<feature type="compositionally biased region" description="Polar residues" evidence="11">
    <location>
        <begin position="404"/>
        <end position="413"/>
    </location>
</feature>
<dbReference type="GO" id="GO:0006914">
    <property type="term" value="P:autophagy"/>
    <property type="evidence" value="ECO:0007669"/>
    <property type="project" value="UniProtKB-KW"/>
</dbReference>
<dbReference type="PANTHER" id="PTHR13402">
    <property type="entry name" value="RGPR-RELATED"/>
    <property type="match status" value="1"/>
</dbReference>
<name>A0A1L9PT77_ASPVE</name>
<dbReference type="OrthoDB" id="8918678at2759"/>
<comment type="similarity">
    <text evidence="2 10">Belongs to the SEC16 family.</text>
</comment>
<dbReference type="Gene3D" id="1.25.40.1030">
    <property type="match status" value="1"/>
</dbReference>
<feature type="region of interest" description="Disordered" evidence="11">
    <location>
        <begin position="1"/>
        <end position="186"/>
    </location>
</feature>
<evidence type="ECO:0000256" key="2">
    <source>
        <dbReference type="ARBA" id="ARBA00005927"/>
    </source>
</evidence>
<feature type="compositionally biased region" description="Polar residues" evidence="11">
    <location>
        <begin position="1378"/>
        <end position="1388"/>
    </location>
</feature>
<feature type="compositionally biased region" description="Low complexity" evidence="11">
    <location>
        <begin position="425"/>
        <end position="434"/>
    </location>
</feature>
<dbReference type="GO" id="GO:0012507">
    <property type="term" value="C:ER to Golgi transport vesicle membrane"/>
    <property type="evidence" value="ECO:0007669"/>
    <property type="project" value="TreeGrafter"/>
</dbReference>
<dbReference type="GeneID" id="63733304"/>
<keyword evidence="5 10" id="KW-0931">ER-Golgi transport</keyword>
<feature type="compositionally biased region" description="Basic and acidic residues" evidence="11">
    <location>
        <begin position="452"/>
        <end position="461"/>
    </location>
</feature>
<sequence>MEHSEVSASWNPALRSDDNETPVATTEDKPVSLPPSLPTVQDSISSADDTSNAEPTAPIETTTEESTRSNEHFDQPETREEFREEAAELFSAAGGKSQEPNPFEPESTAGDDSSHPMQEGYVAEVQTHQIGEDTSDNAAQGSRDYPDAQWPNRRDSADHPASVNGEIASTNHDLWGSPKSVDHGEDDFFDQLKTQTKPIYFPPEESRFEEGLPLLDEVMESPVEAPVQQQPSRISRVFDGDADEDDGFFSSAQKAPSEKEPRGPFHIHRKSTSQVMDSFGAQQDILASPLSPTAEEFDNILAAAASASPKKIDEPAAPEEDLAAKWQAELSDDDLDVAPVDEDLAAKWQAELDDDDILLDDEAGDATQDTAEMINSDGVDNASQGLGSPFGTPQSAARPRPIQNAYTPHQPSTADLVGGVPGPTPLGTSTPHPGNYFQSRPEPPAPMVRAESFVERPKEGYKSPYDLPEDLAPRRKPAARPVVGQPVTLPTAAPPRSSSIPVPPPPQTSSIMPTPPIETAPLPQTTAPPPVPTPKNFYEDLPLPPVRARSRPASSGRYAPNPTTTGPAIPPPPPPQTQPVAIPQPQTSGDLSQPQLQEADRLGPYANTLAPSSHSAPVVPSLASRYSPKPPTLQPGAKPTASPRYSPAPPPAAGPPPPQRYVSQPSSIPGQGVALPFQPRTSSPLAHHEKVSYQPDEAPRKPSLPQPISPVDIHPPHIDTSAPISSPSSQPQSSAGPVAGEVAVGAPSSYQPSSPPRNPYAPPSYVEEFSRRVAHPQNGPSSAYTPAPPPQTSSFGPPRRSQTQSPTQQQPGPRLSVPNVEPFKRPASVHAPTSPTKAGNVYAPVQSSTHTRAISQSLDFIPPNDGQELDALQRWRGAPILKFGFGGTVLSCFPRHIPRYSAGQSAPKIKSMPGEVKTTQLSTLIPFPESIVQHPGPLKTKSKKKDLVAWLSSRIAAFENEGVPQNFQGYHDSHKRHDEKILLWKMVRVLVEHDGGVQNSPEFQKSLRGVLFPHLQTAESDPTYGAPLQPFTPQPLDTTSSSDSADSKSLTSIRDNLLLGEREKAVWSAADNRLWGHAMIIAQTLDKAVWKQVVQEFVRREVRSSSGHSESLAALYEIFAGNFEESVDELVPPSARAGLKMVSKVDGQGASKDALAGLESWKDTLGLVLSNRSPQDHQALLALGRLLLSYGRIEAAHICLIFSHGAVFGGPNDPNANVVLLGADHVHSSPTALREDDAILLTEAYEYATSVLAGSLTSTLHHLLGFKLVHAWSLTDQGHKAEAQQYCDAIAATLKASTKPSGYHNAHLLDEVDVLSARLRQTTADGGSWISKPSMEKVSSSVWNRFSNFVAGDDSDAASTGSGKGGEPEIGPFAKMSGTPTVSRSPSVSDLYGQYPMSAPQPVPSAGASRYQPNNQYAPNASPDQGRARSSLDSQRSASFGIPFGQRRSSQEYTPATENPMYSGSPFYGSPAAGYQSTPPQTSYMPLAPVDEDRPQQSYSPPTSAPQGFFAQDSPYQPQHNSFDQSFGKAVPPVPQLNEPEPNGYMPPASGSGYEPPSLGAGPELEVTEEPEDEKPRKKSTVDDDDDDDIAARAESLKKAEKARKDKEADEAFRKAAEADANKPAPAKSSWFGWLKGGGNKEEQNAAGKPIKAKLGEESSFYFDEDLKKWVNKKDPNSATPARATPPPPKASAPPSRSASGSSMAPPPVPAASGSRPGSSAGAPPPPLSSSPASSSLGLPPTPAFGPARSVSTGAVPPAGGASSRPGSSAGPPRPSTSLSHASSIDDLLGAPAARKGNTGRGRKKGRYVDVMAQ</sequence>
<feature type="compositionally biased region" description="Polar residues" evidence="11">
    <location>
        <begin position="1447"/>
        <end position="1462"/>
    </location>
</feature>
<evidence type="ECO:0000313" key="15">
    <source>
        <dbReference type="EMBL" id="OJJ04737.1"/>
    </source>
</evidence>
<feature type="compositionally biased region" description="Low complexity" evidence="11">
    <location>
        <begin position="609"/>
        <end position="624"/>
    </location>
</feature>
<dbReference type="Proteomes" id="UP000184073">
    <property type="component" value="Unassembled WGS sequence"/>
</dbReference>
<evidence type="ECO:0000256" key="8">
    <source>
        <dbReference type="ARBA" id="ARBA00023136"/>
    </source>
</evidence>
<evidence type="ECO:0000259" key="14">
    <source>
        <dbReference type="Pfam" id="PF12935"/>
    </source>
</evidence>
<comment type="subcellular location">
    <subcellularLocation>
        <location evidence="1">Endoplasmic reticulum membrane</location>
        <topology evidence="1">Peripheral membrane protein</topology>
        <orientation evidence="1">Cytoplasmic side</orientation>
    </subcellularLocation>
</comment>
<feature type="domain" description="Sec16 central conserved" evidence="13">
    <location>
        <begin position="878"/>
        <end position="995"/>
    </location>
</feature>
<feature type="region of interest" description="Disordered" evidence="11">
    <location>
        <begin position="361"/>
        <end position="848"/>
    </location>
</feature>
<feature type="compositionally biased region" description="Polar residues" evidence="11">
    <location>
        <begin position="38"/>
        <end position="52"/>
    </location>
</feature>
<dbReference type="EMBL" id="KV878132">
    <property type="protein sequence ID" value="OJJ04737.1"/>
    <property type="molecule type" value="Genomic_DNA"/>
</dbReference>
<dbReference type="GO" id="GO:0007030">
    <property type="term" value="P:Golgi organization"/>
    <property type="evidence" value="ECO:0007669"/>
    <property type="project" value="TreeGrafter"/>
</dbReference>
<feature type="compositionally biased region" description="Low complexity" evidence="11">
    <location>
        <begin position="1751"/>
        <end position="1771"/>
    </location>
</feature>
<dbReference type="VEuPathDB" id="FungiDB:ASPVEDRAFT_86120"/>
<evidence type="ECO:0000313" key="16">
    <source>
        <dbReference type="Proteomes" id="UP000184073"/>
    </source>
</evidence>
<feature type="compositionally biased region" description="Low complexity" evidence="11">
    <location>
        <begin position="1730"/>
        <end position="1739"/>
    </location>
</feature>
<evidence type="ECO:0000256" key="3">
    <source>
        <dbReference type="ARBA" id="ARBA00022448"/>
    </source>
</evidence>
<feature type="compositionally biased region" description="Low complexity" evidence="11">
    <location>
        <begin position="1693"/>
        <end position="1704"/>
    </location>
</feature>
<feature type="compositionally biased region" description="Polar residues" evidence="11">
    <location>
        <begin position="381"/>
        <end position="395"/>
    </location>
</feature>
<evidence type="ECO:0000256" key="1">
    <source>
        <dbReference type="ARBA" id="ARBA00004397"/>
    </source>
</evidence>
<keyword evidence="7 10" id="KW-0072">Autophagy</keyword>
<dbReference type="InterPro" id="IPR024468">
    <property type="entry name" value="Sec16_N"/>
</dbReference>
<dbReference type="InterPro" id="IPR024298">
    <property type="entry name" value="Sec16_Sec23-bd"/>
</dbReference>
<accession>A0A1L9PT77</accession>
<dbReference type="InterPro" id="IPR024340">
    <property type="entry name" value="Sec16_CCD"/>
</dbReference>
<feature type="region of interest" description="Disordered" evidence="11">
    <location>
        <begin position="1022"/>
        <end position="1048"/>
    </location>
</feature>
<evidence type="ECO:0000256" key="11">
    <source>
        <dbReference type="SAM" id="MobiDB-lite"/>
    </source>
</evidence>
<keyword evidence="8 10" id="KW-0472">Membrane</keyword>
<feature type="compositionally biased region" description="Low complexity" evidence="11">
    <location>
        <begin position="1037"/>
        <end position="1048"/>
    </location>
</feature>
<dbReference type="GO" id="GO:0070973">
    <property type="term" value="P:protein localization to endoplasmic reticulum exit site"/>
    <property type="evidence" value="ECO:0007669"/>
    <property type="project" value="TreeGrafter"/>
</dbReference>
<feature type="compositionally biased region" description="Polar residues" evidence="11">
    <location>
        <begin position="1514"/>
        <end position="1525"/>
    </location>
</feature>